<organism evidence="2 3">
    <name type="scientific">Marinilabilia rubra</name>
    <dbReference type="NCBI Taxonomy" id="2162893"/>
    <lineage>
        <taxon>Bacteria</taxon>
        <taxon>Pseudomonadati</taxon>
        <taxon>Bacteroidota</taxon>
        <taxon>Bacteroidia</taxon>
        <taxon>Marinilabiliales</taxon>
        <taxon>Marinilabiliaceae</taxon>
        <taxon>Marinilabilia</taxon>
    </lineage>
</organism>
<comment type="caution">
    <text evidence="2">The sequence shown here is derived from an EMBL/GenBank/DDBJ whole genome shotgun (WGS) entry which is preliminary data.</text>
</comment>
<accession>A0A2U2BBM5</accession>
<sequence>MKRKLALSFLFVFTLALSTPVMSDAMNQDPEKKECTKKEKKECCKKEKKECDKAEKKECDKKKKECEKDKE</sequence>
<feature type="signal peptide" evidence="1">
    <location>
        <begin position="1"/>
        <end position="23"/>
    </location>
</feature>
<keyword evidence="1" id="KW-0732">Signal</keyword>
<dbReference type="RefSeq" id="WP_109263505.1">
    <property type="nucleotide sequence ID" value="NZ_QEWP01000003.1"/>
</dbReference>
<feature type="chain" id="PRO_5015557124" evidence="1">
    <location>
        <begin position="24"/>
        <end position="71"/>
    </location>
</feature>
<evidence type="ECO:0000256" key="1">
    <source>
        <dbReference type="SAM" id="SignalP"/>
    </source>
</evidence>
<dbReference type="AlphaFoldDB" id="A0A2U2BBM5"/>
<dbReference type="Proteomes" id="UP000244956">
    <property type="component" value="Unassembled WGS sequence"/>
</dbReference>
<evidence type="ECO:0000313" key="3">
    <source>
        <dbReference type="Proteomes" id="UP000244956"/>
    </source>
</evidence>
<dbReference type="EMBL" id="QEWP01000003">
    <property type="protein sequence ID" value="PWE00466.1"/>
    <property type="molecule type" value="Genomic_DNA"/>
</dbReference>
<dbReference type="OrthoDB" id="1123459at2"/>
<proteinExistence type="predicted"/>
<evidence type="ECO:0000313" key="2">
    <source>
        <dbReference type="EMBL" id="PWE00466.1"/>
    </source>
</evidence>
<reference evidence="2 3" key="1">
    <citation type="submission" date="2018-05" db="EMBL/GenBank/DDBJ databases">
        <title>Marinilabilia rubrum sp. nov., isolated from saltern sediment.</title>
        <authorList>
            <person name="Zhang R."/>
        </authorList>
    </citation>
    <scope>NUCLEOTIDE SEQUENCE [LARGE SCALE GENOMIC DNA]</scope>
    <source>
        <strain evidence="2 3">WTE16</strain>
    </source>
</reference>
<name>A0A2U2BBM5_9BACT</name>
<keyword evidence="3" id="KW-1185">Reference proteome</keyword>
<protein>
    <submittedName>
        <fullName evidence="2">Uncharacterized protein</fullName>
    </submittedName>
</protein>
<gene>
    <name evidence="2" type="ORF">DDZ16_05925</name>
</gene>